<evidence type="ECO:0000313" key="2">
    <source>
        <dbReference type="Proteomes" id="UP000008021"/>
    </source>
</evidence>
<protein>
    <submittedName>
        <fullName evidence="1">Uncharacterized protein</fullName>
    </submittedName>
</protein>
<dbReference type="PANTHER" id="PTHR35167">
    <property type="entry name" value="OS05G0216466 PROTEIN"/>
    <property type="match status" value="1"/>
</dbReference>
<dbReference type="PANTHER" id="PTHR35167:SF3">
    <property type="entry name" value="OS05G0216466 PROTEIN"/>
    <property type="match status" value="1"/>
</dbReference>
<reference evidence="1" key="1">
    <citation type="submission" date="2015-04" db="UniProtKB">
        <authorList>
            <consortium name="EnsemblPlants"/>
        </authorList>
    </citation>
    <scope>IDENTIFICATION</scope>
</reference>
<accession>A0A0E0DND7</accession>
<sequence length="532" mass="58954">MLKRLVIVKKKLKALAMAVVGAFIVWKLTATKHLVLFKRSYMLSFGGAHSAISASLGSWMNSLLTMMQVVPLPTKYLIDKELEYDLNEVPWIYQKKLKPPLMAVAGAFTVHDLTTAKRFFMFSRSSTSSSGSVHSAASASSGFSMNASLARGCIFPLSISGMRSWNVMRRRCMGFIEEQGSTTNLRLEPCPFPPRISATMTGKVMSGRCPGFIEEQGSHTSFIKSNLSYTFFFAKTPLYKEKNPTVHVCWAMAKKKLKHRRWLWQEQSRFMTSQLVQLSGSSTPSTGNVHSVIFTSLYKTNMSMPIAANHVFFGLELMTIPFRTAPRKLKKMKALTMGVAGSITVHDLATAKRLVLLSRSSTPSTSSVHSIVSASLYKAMHNNLTTAKWLVLLLLSGSSTPSSHSVHSVVFASLGSSMNASLSTAQVVPFPTKNFSNDDQESHERDIPGIHRRTGLSHLMFEIYHSNLSYTFFFAKTPLYTESMSTPPCANQTFFGLEKKLKAPTIAVAGAITVHDLTACPTQWEYHAIHRS</sequence>
<keyword evidence="2" id="KW-1185">Reference proteome</keyword>
<name>A0A0E0DND7_9ORYZ</name>
<proteinExistence type="predicted"/>
<dbReference type="HOGENOM" id="CLU_512304_0_0_1"/>
<dbReference type="Gramene" id="OMERI05G06500.1">
    <property type="protein sequence ID" value="OMERI05G06500.1"/>
    <property type="gene ID" value="OMERI05G06500"/>
</dbReference>
<reference evidence="1" key="2">
    <citation type="submission" date="2018-05" db="EMBL/GenBank/DDBJ databases">
        <title>OmerRS3 (Oryza meridionalis Reference Sequence Version 3).</title>
        <authorList>
            <person name="Zhang J."/>
            <person name="Kudrna D."/>
            <person name="Lee S."/>
            <person name="Talag J."/>
            <person name="Welchert J."/>
            <person name="Wing R.A."/>
        </authorList>
    </citation>
    <scope>NUCLEOTIDE SEQUENCE [LARGE SCALE GENOMIC DNA]</scope>
    <source>
        <strain evidence="1">cv. OR44</strain>
    </source>
</reference>
<evidence type="ECO:0000313" key="1">
    <source>
        <dbReference type="EnsemblPlants" id="OMERI05G06500.1"/>
    </source>
</evidence>
<dbReference type="EnsemblPlants" id="OMERI05G06500.1">
    <property type="protein sequence ID" value="OMERI05G06500.1"/>
    <property type="gene ID" value="OMERI05G06500"/>
</dbReference>
<dbReference type="Proteomes" id="UP000008021">
    <property type="component" value="Chromosome 5"/>
</dbReference>
<dbReference type="AlphaFoldDB" id="A0A0E0DND7"/>
<organism evidence="1">
    <name type="scientific">Oryza meridionalis</name>
    <dbReference type="NCBI Taxonomy" id="40149"/>
    <lineage>
        <taxon>Eukaryota</taxon>
        <taxon>Viridiplantae</taxon>
        <taxon>Streptophyta</taxon>
        <taxon>Embryophyta</taxon>
        <taxon>Tracheophyta</taxon>
        <taxon>Spermatophyta</taxon>
        <taxon>Magnoliopsida</taxon>
        <taxon>Liliopsida</taxon>
        <taxon>Poales</taxon>
        <taxon>Poaceae</taxon>
        <taxon>BOP clade</taxon>
        <taxon>Oryzoideae</taxon>
        <taxon>Oryzeae</taxon>
        <taxon>Oryzinae</taxon>
        <taxon>Oryza</taxon>
    </lineage>
</organism>